<evidence type="ECO:0000313" key="1">
    <source>
        <dbReference type="EMBL" id="MCR2806517.1"/>
    </source>
</evidence>
<dbReference type="InterPro" id="IPR050696">
    <property type="entry name" value="FtsA/MreB"/>
</dbReference>
<dbReference type="Proteomes" id="UP001141950">
    <property type="component" value="Unassembled WGS sequence"/>
</dbReference>
<dbReference type="Gene3D" id="3.30.1490.300">
    <property type="match status" value="1"/>
</dbReference>
<dbReference type="AlphaFoldDB" id="A0A9X2MZP5"/>
<comment type="caution">
    <text evidence="1">The sequence shown here is derived from an EMBL/GenBank/DDBJ whole genome shotgun (WGS) entry which is preliminary data.</text>
</comment>
<reference evidence="1" key="1">
    <citation type="submission" date="2022-08" db="EMBL/GenBank/DDBJ databases">
        <title>The genomic sequence of strain Paenibacillus sp. SCIV0701.</title>
        <authorList>
            <person name="Zhao H."/>
        </authorList>
    </citation>
    <scope>NUCLEOTIDE SEQUENCE</scope>
    <source>
        <strain evidence="1">SCIV0701</strain>
    </source>
</reference>
<dbReference type="RefSeq" id="WP_257450026.1">
    <property type="nucleotide sequence ID" value="NZ_JANIPJ010000017.1"/>
</dbReference>
<name>A0A9X2MZP5_9BACL</name>
<sequence>MQVKGSILRRLSKSSQSIGIEVTETHVKIAEASKASNEKAELLTFVSLELPAGLIEDGKVNDWVQLEHKIKEALGTSRFSSKTVHFAIPSQLVMVRSLRLPDIAHLELRKLIQFEMNNNFRLAFEDPFYDFVKLPRSDMREEAGGENNNQPMCEVMVVAAPVQVLRQYRQLFESLGLVPSSFEIGPFSLLRLMENSGLLENNVQILVNVNERQCEITIISDGHMQITRHVEIIFKSIIQEPAEGQNENEWLNSYSSPEQTFHNGVLDLIAEIERLMNFYNYTLNNGQKILNNILLAGDLPEMIKVRNIMAQNMNQPVRLIEWSDLHVTGSHTEWKVHELAIPLGLALRGNES</sequence>
<dbReference type="InterPro" id="IPR043129">
    <property type="entry name" value="ATPase_NBD"/>
</dbReference>
<gene>
    <name evidence="1" type="primary">pilM</name>
    <name evidence="1" type="ORF">NQZ67_21785</name>
</gene>
<dbReference type="SUPFAM" id="SSF53067">
    <property type="entry name" value="Actin-like ATPase domain"/>
    <property type="match status" value="1"/>
</dbReference>
<protein>
    <submittedName>
        <fullName evidence="1">Pilus assembly protein PilM</fullName>
    </submittedName>
</protein>
<dbReference type="Pfam" id="PF11104">
    <property type="entry name" value="PilM_2"/>
    <property type="match status" value="1"/>
</dbReference>
<organism evidence="1 2">
    <name type="scientific">Paenibacillus soyae</name>
    <dbReference type="NCBI Taxonomy" id="2969249"/>
    <lineage>
        <taxon>Bacteria</taxon>
        <taxon>Bacillati</taxon>
        <taxon>Bacillota</taxon>
        <taxon>Bacilli</taxon>
        <taxon>Bacillales</taxon>
        <taxon>Paenibacillaceae</taxon>
        <taxon>Paenibacillus</taxon>
    </lineage>
</organism>
<dbReference type="PANTHER" id="PTHR32432">
    <property type="entry name" value="CELL DIVISION PROTEIN FTSA-RELATED"/>
    <property type="match status" value="1"/>
</dbReference>
<accession>A0A9X2MZP5</accession>
<evidence type="ECO:0000313" key="2">
    <source>
        <dbReference type="Proteomes" id="UP001141950"/>
    </source>
</evidence>
<keyword evidence="2" id="KW-1185">Reference proteome</keyword>
<proteinExistence type="predicted"/>
<dbReference type="InterPro" id="IPR005883">
    <property type="entry name" value="PilM"/>
</dbReference>
<dbReference type="EMBL" id="JANIPJ010000017">
    <property type="protein sequence ID" value="MCR2806517.1"/>
    <property type="molecule type" value="Genomic_DNA"/>
</dbReference>
<dbReference type="PANTHER" id="PTHR32432:SF3">
    <property type="entry name" value="ETHANOLAMINE UTILIZATION PROTEIN EUTJ"/>
    <property type="match status" value="1"/>
</dbReference>
<dbReference type="Gene3D" id="3.30.420.40">
    <property type="match status" value="2"/>
</dbReference>